<accession>A0A139R6S1</accession>
<gene>
    <name evidence="3" type="ORF">SMIDD22_02025</name>
</gene>
<keyword evidence="3" id="KW-0614">Plasmid</keyword>
<proteinExistence type="inferred from homology"/>
<dbReference type="SUPFAM" id="SSF46785">
    <property type="entry name" value="Winged helix' DNA-binding domain"/>
    <property type="match status" value="2"/>
</dbReference>
<geneLocation type="plasmid" evidence="3">
    <name>unnamed</name>
</geneLocation>
<comment type="similarity">
    <text evidence="1">Belongs to the initiator RepB protein family.</text>
</comment>
<protein>
    <recommendedName>
        <fullName evidence="2">Initiator Rep protein WH1 domain-containing protein</fullName>
    </recommendedName>
</protein>
<evidence type="ECO:0000313" key="3">
    <source>
        <dbReference type="EMBL" id="KXU10452.1"/>
    </source>
</evidence>
<dbReference type="Proteomes" id="UP000070779">
    <property type="component" value="Plasmid unnamed"/>
</dbReference>
<evidence type="ECO:0000256" key="1">
    <source>
        <dbReference type="ARBA" id="ARBA00038283"/>
    </source>
</evidence>
<name>A0A139R6S1_STRMT</name>
<dbReference type="Pfam" id="PF01051">
    <property type="entry name" value="Rep3_N"/>
    <property type="match status" value="1"/>
</dbReference>
<comment type="caution">
    <text evidence="3">The sequence shown here is derived from an EMBL/GenBank/DDBJ whole genome shotgun (WGS) entry which is preliminary data.</text>
</comment>
<sequence length="269" mass="30923">MKKGKSENAFEGLMSRQDYLVVQANDLAKAFGNLKAFEHKLLDYCFSYVTKESTATDTFTTNAKEVLKHFGLNASGKNYERVARGFKALNENTALYLPIVENGVKGILMTQLFRKIKFLANGEVEFIFSEDAAPYVFALRSQFFSFKLAELAQIKSKYAIILMKLWEANRFKNQRVTTIQGDLDDWQDWFLGEERRMPPAIFARNCLKVGAEELEKKLGVDVYLNVVKNGRKVIGYEMQITDNRQVPTAEIIKQAEERSRQTDIYDFLD</sequence>
<reference evidence="3" key="1">
    <citation type="submission" date="2016-01" db="EMBL/GenBank/DDBJ databases">
        <title>Highly variable Streptococcus oralis are common among viridans streptococci isolated from primates.</title>
        <authorList>
            <person name="Denapaite D."/>
            <person name="Rieger M."/>
            <person name="Koendgen S."/>
            <person name="Brueckner R."/>
            <person name="Ochigava I."/>
            <person name="Kappeler P."/>
            <person name="Maetz-Rensing K."/>
            <person name="Leendertz F."/>
            <person name="Hakenbeck R."/>
        </authorList>
    </citation>
    <scope>NUCLEOTIDE SEQUENCE [LARGE SCALE GENOMIC DNA]</scope>
    <source>
        <strain evidence="3">DD22</strain>
        <plasmid evidence="3">unnamed</plasmid>
    </source>
</reference>
<dbReference type="InterPro" id="IPR000525">
    <property type="entry name" value="Initiator_Rep_WH1"/>
</dbReference>
<dbReference type="EMBL" id="LQZD01000475">
    <property type="protein sequence ID" value="KXU10452.1"/>
    <property type="molecule type" value="Genomic_DNA"/>
</dbReference>
<dbReference type="InterPro" id="IPR036390">
    <property type="entry name" value="WH_DNA-bd_sf"/>
</dbReference>
<feature type="domain" description="Initiator Rep protein WH1" evidence="2">
    <location>
        <begin position="21"/>
        <end position="166"/>
    </location>
</feature>
<dbReference type="AlphaFoldDB" id="A0A139R6S1"/>
<dbReference type="PATRIC" id="fig|28037.238.peg.3"/>
<dbReference type="GO" id="GO:0006270">
    <property type="term" value="P:DNA replication initiation"/>
    <property type="evidence" value="ECO:0007669"/>
    <property type="project" value="InterPro"/>
</dbReference>
<evidence type="ECO:0000259" key="2">
    <source>
        <dbReference type="Pfam" id="PF01051"/>
    </source>
</evidence>
<dbReference type="GO" id="GO:0003887">
    <property type="term" value="F:DNA-directed DNA polymerase activity"/>
    <property type="evidence" value="ECO:0007669"/>
    <property type="project" value="InterPro"/>
</dbReference>
<dbReference type="Gene3D" id="1.10.10.10">
    <property type="entry name" value="Winged helix-like DNA-binding domain superfamily/Winged helix DNA-binding domain"/>
    <property type="match status" value="2"/>
</dbReference>
<dbReference type="InterPro" id="IPR036388">
    <property type="entry name" value="WH-like_DNA-bd_sf"/>
</dbReference>
<organism evidence="3">
    <name type="scientific">Streptococcus mitis</name>
    <dbReference type="NCBI Taxonomy" id="28037"/>
    <lineage>
        <taxon>Bacteria</taxon>
        <taxon>Bacillati</taxon>
        <taxon>Bacillota</taxon>
        <taxon>Bacilli</taxon>
        <taxon>Lactobacillales</taxon>
        <taxon>Streptococcaceae</taxon>
        <taxon>Streptococcus</taxon>
        <taxon>Streptococcus mitis group</taxon>
    </lineage>
</organism>